<accession>X6NU27</accession>
<evidence type="ECO:0000256" key="5">
    <source>
        <dbReference type="SAM" id="Phobius"/>
    </source>
</evidence>
<dbReference type="GO" id="GO:0005829">
    <property type="term" value="C:cytosol"/>
    <property type="evidence" value="ECO:0007669"/>
    <property type="project" value="TreeGrafter"/>
</dbReference>
<reference evidence="7 8" key="1">
    <citation type="journal article" date="2013" name="Curr. Biol.">
        <title>The Genome of the Foraminiferan Reticulomyxa filosa.</title>
        <authorList>
            <person name="Glockner G."/>
            <person name="Hulsmann N."/>
            <person name="Schleicher M."/>
            <person name="Noegel A.A."/>
            <person name="Eichinger L."/>
            <person name="Gallinger C."/>
            <person name="Pawlowski J."/>
            <person name="Sierra R."/>
            <person name="Euteneuer U."/>
            <person name="Pillet L."/>
            <person name="Moustafa A."/>
            <person name="Platzer M."/>
            <person name="Groth M."/>
            <person name="Szafranski K."/>
            <person name="Schliwa M."/>
        </authorList>
    </citation>
    <scope>NUCLEOTIDE SEQUENCE [LARGE SCALE GENOMIC DNA]</scope>
</reference>
<dbReference type="PANTHER" id="PTHR24348">
    <property type="entry name" value="SERINE/THREONINE-PROTEIN KINASE UNC-51-RELATED"/>
    <property type="match status" value="1"/>
</dbReference>
<dbReference type="Pfam" id="PF00069">
    <property type="entry name" value="Pkinase"/>
    <property type="match status" value="1"/>
</dbReference>
<sequence length="534" mass="63501">MNTQQHFSRLDAVRQKETRAFDFFCPLIRLLFKNFFTRIIVENKQQPEKSPKKPSASLKLLTYFHVPVFHDFVAKEIVFSLVEGFDQEAEGKNNDWCKVKFCGYYKPVWGQSKTKRNNEQDTNQHKELVKIIKGNCPLSEYYYSDCFIFVEYIATTCQGFTCVASKVDIEGENKEDLRKHLQSKHCMNMRKPRLMKEFNQFPSKCFVQCCFQSLVDSQFSALRTVTSPKCILRETQILRRLSVNCTNSSQRNRELCSFFVDVYILVFFFERLHKQVRLPLANIWKIRYLNGTDTERMNVVELFEKIVYPGGLDPIWQFAEIIKRTNTDPTKPFPSDQRRSSVRYKRWDVICYVFLQIVRIVKWLHEQHVAHLNISLQNFMIVGTVFCGTCEKPELKLVDFGFAQDFAGKTDNTDQKQYQNDFYDQYIGNYLYMAPEVIFDRCIFVFLFYFNVMFYLFVQVQNVKQHKRQYDPYAADLWSVGICLWFMIFKEHPFVERLDCALIEKEDYLWNIMQQQQLLPMVTKECFGLLSNKI</sequence>
<protein>
    <submittedName>
        <fullName evidence="7">Unc-51-like kinase 3</fullName>
    </submittedName>
</protein>
<dbReference type="GO" id="GO:0005524">
    <property type="term" value="F:ATP binding"/>
    <property type="evidence" value="ECO:0007669"/>
    <property type="project" value="UniProtKB-KW"/>
</dbReference>
<evidence type="ECO:0000259" key="6">
    <source>
        <dbReference type="PROSITE" id="PS50011"/>
    </source>
</evidence>
<dbReference type="GO" id="GO:0010506">
    <property type="term" value="P:regulation of autophagy"/>
    <property type="evidence" value="ECO:0007669"/>
    <property type="project" value="InterPro"/>
</dbReference>
<keyword evidence="5" id="KW-1133">Transmembrane helix</keyword>
<dbReference type="InterPro" id="IPR045269">
    <property type="entry name" value="Atg1-like"/>
</dbReference>
<name>X6NU27_RETFI</name>
<dbReference type="GO" id="GO:0000045">
    <property type="term" value="P:autophagosome assembly"/>
    <property type="evidence" value="ECO:0007669"/>
    <property type="project" value="TreeGrafter"/>
</dbReference>
<dbReference type="SMART" id="SM00220">
    <property type="entry name" value="S_TKc"/>
    <property type="match status" value="1"/>
</dbReference>
<keyword evidence="5" id="KW-0472">Membrane</keyword>
<evidence type="ECO:0000313" key="8">
    <source>
        <dbReference type="Proteomes" id="UP000023152"/>
    </source>
</evidence>
<keyword evidence="2" id="KW-0547">Nucleotide-binding</keyword>
<dbReference type="GO" id="GO:0004674">
    <property type="term" value="F:protein serine/threonine kinase activity"/>
    <property type="evidence" value="ECO:0007669"/>
    <property type="project" value="InterPro"/>
</dbReference>
<dbReference type="GO" id="GO:0005776">
    <property type="term" value="C:autophagosome"/>
    <property type="evidence" value="ECO:0007669"/>
    <property type="project" value="TreeGrafter"/>
</dbReference>
<dbReference type="EMBL" id="ASPP01005837">
    <property type="protein sequence ID" value="ETO29800.1"/>
    <property type="molecule type" value="Genomic_DNA"/>
</dbReference>
<gene>
    <name evidence="7" type="ORF">RFI_07320</name>
</gene>
<keyword evidence="8" id="KW-1185">Reference proteome</keyword>
<dbReference type="AlphaFoldDB" id="X6NU27"/>
<comment type="caution">
    <text evidence="7">The sequence shown here is derived from an EMBL/GenBank/DDBJ whole genome shotgun (WGS) entry which is preliminary data.</text>
</comment>
<dbReference type="InterPro" id="IPR011009">
    <property type="entry name" value="Kinase-like_dom_sf"/>
</dbReference>
<keyword evidence="1" id="KW-0808">Transferase</keyword>
<keyword evidence="4" id="KW-0067">ATP-binding</keyword>
<dbReference type="Gene3D" id="1.10.510.10">
    <property type="entry name" value="Transferase(Phosphotransferase) domain 1"/>
    <property type="match status" value="1"/>
</dbReference>
<dbReference type="GO" id="GO:0000407">
    <property type="term" value="C:phagophore assembly site"/>
    <property type="evidence" value="ECO:0007669"/>
    <property type="project" value="TreeGrafter"/>
</dbReference>
<feature type="transmembrane region" description="Helical" evidence="5">
    <location>
        <begin position="438"/>
        <end position="458"/>
    </location>
</feature>
<dbReference type="PANTHER" id="PTHR24348:SF22">
    <property type="entry name" value="NON-SPECIFIC SERINE_THREONINE PROTEIN KINASE"/>
    <property type="match status" value="1"/>
</dbReference>
<evidence type="ECO:0000313" key="7">
    <source>
        <dbReference type="EMBL" id="ETO29800.1"/>
    </source>
</evidence>
<evidence type="ECO:0000256" key="3">
    <source>
        <dbReference type="ARBA" id="ARBA00022777"/>
    </source>
</evidence>
<organism evidence="7 8">
    <name type="scientific">Reticulomyxa filosa</name>
    <dbReference type="NCBI Taxonomy" id="46433"/>
    <lineage>
        <taxon>Eukaryota</taxon>
        <taxon>Sar</taxon>
        <taxon>Rhizaria</taxon>
        <taxon>Retaria</taxon>
        <taxon>Foraminifera</taxon>
        <taxon>Monothalamids</taxon>
        <taxon>Reticulomyxidae</taxon>
        <taxon>Reticulomyxa</taxon>
    </lineage>
</organism>
<dbReference type="SUPFAM" id="SSF56112">
    <property type="entry name" value="Protein kinase-like (PK-like)"/>
    <property type="match status" value="1"/>
</dbReference>
<dbReference type="GO" id="GO:0016020">
    <property type="term" value="C:membrane"/>
    <property type="evidence" value="ECO:0007669"/>
    <property type="project" value="TreeGrafter"/>
</dbReference>
<keyword evidence="5" id="KW-0812">Transmembrane</keyword>
<evidence type="ECO:0000256" key="4">
    <source>
        <dbReference type="ARBA" id="ARBA00022840"/>
    </source>
</evidence>
<dbReference type="InterPro" id="IPR000719">
    <property type="entry name" value="Prot_kinase_dom"/>
</dbReference>
<feature type="domain" description="Protein kinase" evidence="6">
    <location>
        <begin position="147"/>
        <end position="534"/>
    </location>
</feature>
<dbReference type="PROSITE" id="PS50011">
    <property type="entry name" value="PROTEIN_KINASE_DOM"/>
    <property type="match status" value="1"/>
</dbReference>
<dbReference type="Proteomes" id="UP000023152">
    <property type="component" value="Unassembled WGS sequence"/>
</dbReference>
<keyword evidence="3 7" id="KW-0418">Kinase</keyword>
<proteinExistence type="predicted"/>
<evidence type="ECO:0000256" key="1">
    <source>
        <dbReference type="ARBA" id="ARBA00022679"/>
    </source>
</evidence>
<evidence type="ECO:0000256" key="2">
    <source>
        <dbReference type="ARBA" id="ARBA00022741"/>
    </source>
</evidence>